<dbReference type="SUPFAM" id="SSF55073">
    <property type="entry name" value="Nucleotide cyclase"/>
    <property type="match status" value="1"/>
</dbReference>
<keyword evidence="4" id="KW-0808">Transferase</keyword>
<dbReference type="InterPro" id="IPR043128">
    <property type="entry name" value="Rev_trsase/Diguanyl_cyclase"/>
</dbReference>
<comment type="caution">
    <text evidence="4">The sequence shown here is derived from an EMBL/GenBank/DDBJ whole genome shotgun (WGS) entry which is preliminary data.</text>
</comment>
<comment type="catalytic activity">
    <reaction evidence="2">
        <text>2 GTP = 3',3'-c-di-GMP + 2 diphosphate</text>
        <dbReference type="Rhea" id="RHEA:24898"/>
        <dbReference type="ChEBI" id="CHEBI:33019"/>
        <dbReference type="ChEBI" id="CHEBI:37565"/>
        <dbReference type="ChEBI" id="CHEBI:58805"/>
        <dbReference type="EC" id="2.7.7.65"/>
    </reaction>
</comment>
<dbReference type="PANTHER" id="PTHR45138">
    <property type="entry name" value="REGULATORY COMPONENTS OF SENSORY TRANSDUCTION SYSTEM"/>
    <property type="match status" value="1"/>
</dbReference>
<dbReference type="Gene3D" id="3.30.70.270">
    <property type="match status" value="1"/>
</dbReference>
<dbReference type="NCBIfam" id="TIGR00254">
    <property type="entry name" value="GGDEF"/>
    <property type="match status" value="1"/>
</dbReference>
<keyword evidence="4" id="KW-0548">Nucleotidyltransferase</keyword>
<dbReference type="SMART" id="SM00028">
    <property type="entry name" value="TPR"/>
    <property type="match status" value="3"/>
</dbReference>
<name>A0ABW7IRN1_9VIBR</name>
<accession>A0ABW7IRN1</accession>
<dbReference type="GO" id="GO:0052621">
    <property type="term" value="F:diguanylate cyclase activity"/>
    <property type="evidence" value="ECO:0007669"/>
    <property type="project" value="UniProtKB-EC"/>
</dbReference>
<evidence type="ECO:0000256" key="1">
    <source>
        <dbReference type="ARBA" id="ARBA00012528"/>
    </source>
</evidence>
<dbReference type="Gene3D" id="1.25.40.10">
    <property type="entry name" value="Tetratricopeptide repeat domain"/>
    <property type="match status" value="2"/>
</dbReference>
<dbReference type="EC" id="2.7.7.65" evidence="1"/>
<dbReference type="CDD" id="cd01949">
    <property type="entry name" value="GGDEF"/>
    <property type="match status" value="1"/>
</dbReference>
<gene>
    <name evidence="4" type="ORF">ACGRH2_24680</name>
</gene>
<dbReference type="Pfam" id="PF13181">
    <property type="entry name" value="TPR_8"/>
    <property type="match status" value="1"/>
</dbReference>
<evidence type="ECO:0000259" key="3">
    <source>
        <dbReference type="PROSITE" id="PS50887"/>
    </source>
</evidence>
<dbReference type="InterPro" id="IPR050469">
    <property type="entry name" value="Diguanylate_Cyclase"/>
</dbReference>
<sequence length="648" mass="73932">MFVVNLSVLIAIRLCFLFTIILFALSSRVVYAQFSPLTLIEDKPYKETVLALSAVHYSSFNHGVELLVQLQRSAQIGHDPIASYYYYLGKFKHHRAHKRPLEARRALDAMQQVGIERNVPWIIAESDMWLATFDITDGRYDVALQRANRALLAAKKLRYLHLEARTHNLIAVIHSSQNRQLQAKKSYTAALEIFRSLGDAAYVVKVISNISLIYVDLEEWDKALEYNQEGYFWLQKSHQPQLEQEAILAINRSIITGNIGSLSEQSEYLDLAEVKASQLGDVSLIANVKSNKAYNLLEQGHYQQAKLFAQECLSLAEKHQIKTQIPHCITHLGRALSFLGNSSKAESLLISAKDQFLALKDPLNTAKAYNQLANFYAHQQHFDAAYKYARLYQEENEILLFDKRQKALFELEQVHADSEQQHKITQLHTENKLKQTRIDYQESKEKMWAAIFVAGMFGFLLLFKSKNTLQQQNLSLLSTNHSLREQSMLDSLTRIPNRRFAEHYLSGDRALPGKGHIAIGLIDIDHFKDINDKLGHAAGDIVLQEIAQTLNSTLSKDELLARWGGEEFLIIVRADTLSQLQERLTTLRTTVETTNLYFDEGRLTVTASIGATLLSPANYQKHWRNKLDIADKRLYQAKSEGRNKVVFS</sequence>
<dbReference type="RefSeq" id="WP_394630302.1">
    <property type="nucleotide sequence ID" value="NZ_JBIHSF010000011.1"/>
</dbReference>
<dbReference type="SMART" id="SM00267">
    <property type="entry name" value="GGDEF"/>
    <property type="match status" value="1"/>
</dbReference>
<dbReference type="InterPro" id="IPR000160">
    <property type="entry name" value="GGDEF_dom"/>
</dbReference>
<dbReference type="InterPro" id="IPR029787">
    <property type="entry name" value="Nucleotide_cyclase"/>
</dbReference>
<dbReference type="SUPFAM" id="SSF48452">
    <property type="entry name" value="TPR-like"/>
    <property type="match status" value="2"/>
</dbReference>
<reference evidence="4 5" key="1">
    <citation type="submission" date="2024-10" db="EMBL/GenBank/DDBJ databases">
        <authorList>
            <person name="Yibar A."/>
            <person name="Saticioglu I.B."/>
            <person name="Duman M."/>
            <person name="Ajmi N."/>
            <person name="Gurler F."/>
            <person name="Ay H."/>
            <person name="Onuk E."/>
            <person name="Guler S."/>
            <person name="Romalde J.L."/>
        </authorList>
    </citation>
    <scope>NUCLEOTIDE SEQUENCE [LARGE SCALE GENOMIC DNA]</scope>
    <source>
        <strain evidence="4 5">1-TCBS-B</strain>
    </source>
</reference>
<dbReference type="EMBL" id="JBIHSF010000011">
    <property type="protein sequence ID" value="MFH0263604.1"/>
    <property type="molecule type" value="Genomic_DNA"/>
</dbReference>
<feature type="domain" description="GGDEF" evidence="3">
    <location>
        <begin position="515"/>
        <end position="648"/>
    </location>
</feature>
<dbReference type="InterPro" id="IPR019734">
    <property type="entry name" value="TPR_rpt"/>
</dbReference>
<keyword evidence="5" id="KW-1185">Reference proteome</keyword>
<evidence type="ECO:0000256" key="2">
    <source>
        <dbReference type="ARBA" id="ARBA00034247"/>
    </source>
</evidence>
<dbReference type="PROSITE" id="PS50887">
    <property type="entry name" value="GGDEF"/>
    <property type="match status" value="1"/>
</dbReference>
<proteinExistence type="predicted"/>
<evidence type="ECO:0000313" key="4">
    <source>
        <dbReference type="EMBL" id="MFH0263604.1"/>
    </source>
</evidence>
<organism evidence="4 5">
    <name type="scientific">Vibrio barjaei</name>
    <dbReference type="NCBI Taxonomy" id="1676683"/>
    <lineage>
        <taxon>Bacteria</taxon>
        <taxon>Pseudomonadati</taxon>
        <taxon>Pseudomonadota</taxon>
        <taxon>Gammaproteobacteria</taxon>
        <taxon>Vibrionales</taxon>
        <taxon>Vibrionaceae</taxon>
        <taxon>Vibrio</taxon>
    </lineage>
</organism>
<dbReference type="InterPro" id="IPR011990">
    <property type="entry name" value="TPR-like_helical_dom_sf"/>
</dbReference>
<dbReference type="Pfam" id="PF00990">
    <property type="entry name" value="GGDEF"/>
    <property type="match status" value="1"/>
</dbReference>
<evidence type="ECO:0000313" key="5">
    <source>
        <dbReference type="Proteomes" id="UP001607125"/>
    </source>
</evidence>
<dbReference type="Proteomes" id="UP001607125">
    <property type="component" value="Unassembled WGS sequence"/>
</dbReference>
<dbReference type="PANTHER" id="PTHR45138:SF9">
    <property type="entry name" value="DIGUANYLATE CYCLASE DGCM-RELATED"/>
    <property type="match status" value="1"/>
</dbReference>
<protein>
    <recommendedName>
        <fullName evidence="1">diguanylate cyclase</fullName>
        <ecNumber evidence="1">2.7.7.65</ecNumber>
    </recommendedName>
</protein>